<dbReference type="EMBL" id="CP137689">
    <property type="protein sequence ID" value="XRJ21199.1"/>
    <property type="molecule type" value="Genomic_DNA"/>
</dbReference>
<protein>
    <submittedName>
        <fullName evidence="1">LysE family transporter</fullName>
    </submittedName>
</protein>
<proteinExistence type="predicted"/>
<accession>A0ACD5I2J6</accession>
<evidence type="ECO:0000313" key="1">
    <source>
        <dbReference type="EMBL" id="XRJ21199.1"/>
    </source>
</evidence>
<reference evidence="1" key="1">
    <citation type="submission" date="2023-10" db="EMBL/GenBank/DDBJ databases">
        <title>A new archaeal virus that suppresses the transcription of host immunity genes.</title>
        <authorList>
            <person name="Turgeman-Grott I."/>
            <person name="Golan N."/>
            <person name="Neri U."/>
            <person name="Naki D."/>
            <person name="Altman N."/>
            <person name="Eizenshtein K."/>
            <person name="Choudhary D."/>
            <person name="Levi R."/>
            <person name="Himani H."/>
            <person name="Reshef L."/>
            <person name="Papke T.R."/>
            <person name="Gophna U."/>
        </authorList>
    </citation>
    <scope>NUCLEOTIDE SEQUENCE</scope>
    <source>
        <strain evidence="1">Atlit-48N</strain>
    </source>
</reference>
<name>A0ACD5I2J6_9EURY</name>
<dbReference type="Proteomes" id="UP000257089">
    <property type="component" value="Chromosome"/>
</dbReference>
<sequence>MGIFVRGLVLGVSIAAPVGPIGVLCIQRTLSKGRRSGFVSGLGAASADAVYGAIAGFGLAALSSVLLGHRNAIALAGGAILLYIGIRSIRGDPASVESAPTTEQSAVVSPDSNARTLAADFGSTFLLTLTNPVTILAFVGIFAGLGVGVSGDYLAAAVLVAGVFAGSALWWFVLSAAVDRVRERVTPAVLRRVNQLAGVVIVGFGVAALWSGL</sequence>
<organism evidence="1 2">
    <name type="scientific">Haloferax sp. Atlit-48N</name>
    <dbReference type="NCBI Taxonomy" id="2077198"/>
    <lineage>
        <taxon>Archaea</taxon>
        <taxon>Methanobacteriati</taxon>
        <taxon>Methanobacteriota</taxon>
        <taxon>Stenosarchaea group</taxon>
        <taxon>Halobacteria</taxon>
        <taxon>Halobacteriales</taxon>
        <taxon>Haloferacaceae</taxon>
        <taxon>Haloferax</taxon>
    </lineage>
</organism>
<evidence type="ECO:0000313" key="2">
    <source>
        <dbReference type="Proteomes" id="UP000257089"/>
    </source>
</evidence>
<gene>
    <name evidence="1" type="ORF">DEQ67_006680</name>
</gene>